<protein>
    <submittedName>
        <fullName evidence="1">Uncharacterized protein</fullName>
    </submittedName>
</protein>
<organism evidence="1 2">
    <name type="scientific">Metabacillus idriensis</name>
    <dbReference type="NCBI Taxonomy" id="324768"/>
    <lineage>
        <taxon>Bacteria</taxon>
        <taxon>Bacillati</taxon>
        <taxon>Bacillota</taxon>
        <taxon>Bacilli</taxon>
        <taxon>Bacillales</taxon>
        <taxon>Bacillaceae</taxon>
        <taxon>Metabacillus</taxon>
    </lineage>
</organism>
<comment type="caution">
    <text evidence="1">The sequence shown here is derived from an EMBL/GenBank/DDBJ whole genome shotgun (WGS) entry which is preliminary data.</text>
</comment>
<evidence type="ECO:0000313" key="2">
    <source>
        <dbReference type="Proteomes" id="UP000441585"/>
    </source>
</evidence>
<evidence type="ECO:0000313" key="1">
    <source>
        <dbReference type="EMBL" id="MRX56431.1"/>
    </source>
</evidence>
<reference evidence="1 2" key="1">
    <citation type="submission" date="2019-11" db="EMBL/GenBank/DDBJ databases">
        <title>Bacillus idriensis genome.</title>
        <authorList>
            <person name="Konopka E.N."/>
            <person name="Newman J.D."/>
        </authorList>
    </citation>
    <scope>NUCLEOTIDE SEQUENCE [LARGE SCALE GENOMIC DNA]</scope>
    <source>
        <strain evidence="1 2">DSM 19097</strain>
    </source>
</reference>
<dbReference type="Proteomes" id="UP000441585">
    <property type="component" value="Unassembled WGS sequence"/>
</dbReference>
<keyword evidence="2" id="KW-1185">Reference proteome</keyword>
<gene>
    <name evidence="1" type="ORF">GJU41_20945</name>
</gene>
<proteinExistence type="predicted"/>
<accession>A0A6I2MIR7</accession>
<name>A0A6I2MIR7_9BACI</name>
<dbReference type="AlphaFoldDB" id="A0A6I2MIR7"/>
<sequence>MNHYLIAIYKGALQDEYLNNPIVKTKITSLALSIHSITIPNPINLTLLVGKEKSQLTTELTDKYYLLTKVLQNLDDQENYYVYDYKGRKVVENPDQYCHKLMEINIPMSKLQHVIQNVKDIKQKVFAGFNVKYFEETENLTVEILLSSFLLEMIDKGIHIEGDSSDDHYLYLLELSNLLSNPELCNFVQNSAMPLVRNTQKEGAIFD</sequence>
<dbReference type="RefSeq" id="WP_154319473.1">
    <property type="nucleotide sequence ID" value="NZ_CAJGAA010000005.1"/>
</dbReference>
<dbReference type="EMBL" id="WKKF01000012">
    <property type="protein sequence ID" value="MRX56431.1"/>
    <property type="molecule type" value="Genomic_DNA"/>
</dbReference>